<dbReference type="AlphaFoldDB" id="A0A3L7IWN8"/>
<reference evidence="2 3" key="1">
    <citation type="submission" date="2018-10" db="EMBL/GenBank/DDBJ databases">
        <authorList>
            <person name="Li J."/>
        </authorList>
    </citation>
    <scope>NUCLEOTIDE SEQUENCE [LARGE SCALE GENOMIC DNA]</scope>
    <source>
        <strain evidence="2 3">ZD1-4</strain>
    </source>
</reference>
<comment type="caution">
    <text evidence="2">The sequence shown here is derived from an EMBL/GenBank/DDBJ whole genome shotgun (WGS) entry which is preliminary data.</text>
</comment>
<evidence type="ECO:0000313" key="3">
    <source>
        <dbReference type="Proteomes" id="UP000282460"/>
    </source>
</evidence>
<name>A0A3L7IWN8_9MICO</name>
<keyword evidence="2" id="KW-0378">Hydrolase</keyword>
<evidence type="ECO:0000259" key="1">
    <source>
        <dbReference type="Pfam" id="PF12697"/>
    </source>
</evidence>
<protein>
    <submittedName>
        <fullName evidence="2">Alpha/beta hydrolase</fullName>
    </submittedName>
</protein>
<accession>A0A3L7IWN8</accession>
<dbReference type="InterPro" id="IPR050228">
    <property type="entry name" value="Carboxylesterase_BioH"/>
</dbReference>
<dbReference type="OrthoDB" id="3810256at2"/>
<feature type="domain" description="AB hydrolase-1" evidence="1">
    <location>
        <begin position="26"/>
        <end position="273"/>
    </location>
</feature>
<proteinExistence type="predicted"/>
<sequence>MVTRSFLTDTELSDITRANESGRTPVVFVHGLWLLSSSWERWRTLFEEAGYSTLAPVWPDDPDTVEAARQDPAVFARKMVHQVTDHFLDVLGHLTKRPAVIGHSFGGLIAQSLAGTGESAVTVAVAPAPFRGVLPLPLSSLKAAFPVLGNPANRGRAVSLTYEQYRYGWANALDEAEGRALFDEFHVAAAGVPIFEAAAANLNPFSQVTVDTRNPDRGPLLIISGQRDHVVPWAISQAAFKQQEHNPGLTEIVEVPNRGHSLTIDHGWRGVAELALDFIRTHG</sequence>
<dbReference type="Proteomes" id="UP000282460">
    <property type="component" value="Unassembled WGS sequence"/>
</dbReference>
<dbReference type="Pfam" id="PF12697">
    <property type="entry name" value="Abhydrolase_6"/>
    <property type="match status" value="1"/>
</dbReference>
<dbReference type="InterPro" id="IPR000073">
    <property type="entry name" value="AB_hydrolase_1"/>
</dbReference>
<dbReference type="SUPFAM" id="SSF53474">
    <property type="entry name" value="alpha/beta-Hydrolases"/>
    <property type="match status" value="1"/>
</dbReference>
<organism evidence="2 3">
    <name type="scientific">Mycetocola zhadangensis</name>
    <dbReference type="NCBI Taxonomy" id="1164595"/>
    <lineage>
        <taxon>Bacteria</taxon>
        <taxon>Bacillati</taxon>
        <taxon>Actinomycetota</taxon>
        <taxon>Actinomycetes</taxon>
        <taxon>Micrococcales</taxon>
        <taxon>Microbacteriaceae</taxon>
        <taxon>Mycetocola</taxon>
    </lineage>
</organism>
<evidence type="ECO:0000313" key="2">
    <source>
        <dbReference type="EMBL" id="RLQ82627.1"/>
    </source>
</evidence>
<dbReference type="GO" id="GO:0016787">
    <property type="term" value="F:hydrolase activity"/>
    <property type="evidence" value="ECO:0007669"/>
    <property type="project" value="UniProtKB-KW"/>
</dbReference>
<dbReference type="EMBL" id="RCWJ01000003">
    <property type="protein sequence ID" value="RLQ82627.1"/>
    <property type="molecule type" value="Genomic_DNA"/>
</dbReference>
<dbReference type="InterPro" id="IPR029058">
    <property type="entry name" value="AB_hydrolase_fold"/>
</dbReference>
<keyword evidence="3" id="KW-1185">Reference proteome</keyword>
<dbReference type="Gene3D" id="3.40.50.1820">
    <property type="entry name" value="alpha/beta hydrolase"/>
    <property type="match status" value="1"/>
</dbReference>
<gene>
    <name evidence="2" type="ORF">D9V28_11745</name>
</gene>
<dbReference type="PANTHER" id="PTHR43194:SF5">
    <property type="entry name" value="PIMELOYL-[ACYL-CARRIER PROTEIN] METHYL ESTER ESTERASE"/>
    <property type="match status" value="1"/>
</dbReference>
<dbReference type="RefSeq" id="WP_121659929.1">
    <property type="nucleotide sequence ID" value="NZ_BMEK01000003.1"/>
</dbReference>
<dbReference type="PANTHER" id="PTHR43194">
    <property type="entry name" value="HYDROLASE ALPHA/BETA FOLD FAMILY"/>
    <property type="match status" value="1"/>
</dbReference>